<evidence type="ECO:0000313" key="3">
    <source>
        <dbReference type="EMBL" id="KXW57884.1"/>
    </source>
</evidence>
<feature type="transmembrane region" description="Helical" evidence="1">
    <location>
        <begin position="27"/>
        <end position="45"/>
    </location>
</feature>
<name>A0A149VY97_9PROT</name>
<proteinExistence type="predicted"/>
<comment type="caution">
    <text evidence="3">The sequence shown here is derived from an EMBL/GenBank/DDBJ whole genome shotgun (WGS) entry which is preliminary data.</text>
</comment>
<dbReference type="AlphaFoldDB" id="A0A149VY97"/>
<evidence type="ECO:0000313" key="4">
    <source>
        <dbReference type="Proteomes" id="UP000075653"/>
    </source>
</evidence>
<reference evidence="3 4" key="1">
    <citation type="submission" date="2016-01" db="EMBL/GenBank/DDBJ databases">
        <title>Genome sequence of the acidophilic iron oxidising Ferrovum strain Z-31.</title>
        <authorList>
            <person name="Poehlein A."/>
            <person name="Ullrich S.R."/>
            <person name="Schloemann M."/>
            <person name="Muehling M."/>
            <person name="Daniel R."/>
        </authorList>
    </citation>
    <scope>NUCLEOTIDE SEQUENCE [LARGE SCALE GENOMIC DNA]</scope>
    <source>
        <strain evidence="3 4">Z-31</strain>
    </source>
</reference>
<keyword evidence="1" id="KW-0812">Transmembrane</keyword>
<dbReference type="EMBL" id="LRRD01000033">
    <property type="protein sequence ID" value="KXW57884.1"/>
    <property type="molecule type" value="Genomic_DNA"/>
</dbReference>
<keyword evidence="1" id="KW-0472">Membrane</keyword>
<dbReference type="Pfam" id="PF07589">
    <property type="entry name" value="PEP-CTERM"/>
    <property type="match status" value="1"/>
</dbReference>
<feature type="domain" description="Ice-binding protein C-terminal" evidence="2">
    <location>
        <begin position="364"/>
        <end position="385"/>
    </location>
</feature>
<organism evidence="3 4">
    <name type="scientific">Ferrovum myxofaciens</name>
    <dbReference type="NCBI Taxonomy" id="416213"/>
    <lineage>
        <taxon>Bacteria</taxon>
        <taxon>Pseudomonadati</taxon>
        <taxon>Pseudomonadota</taxon>
        <taxon>Betaproteobacteria</taxon>
        <taxon>Ferrovales</taxon>
        <taxon>Ferrovaceae</taxon>
        <taxon>Ferrovum</taxon>
    </lineage>
</organism>
<sequence>MIKTAHNTETTLTERVVAAEKMKSERILSKFLVLVAGVSLSAWSVTGEASTITDNLYYTMENQGNTTGNIFETTATVSSQTGAITYSNSSTPIAATGSGTTANGIVMNPTNGQLLVGGGQSGGGAFPSPVYQVNPTTGAIMTATDPGYMNNIDMAVGPNNKVWATGGAFGSTGPVASFPINPFGGSGTVLSLTGSDTAISSLAFDPKNNTMYYTSGGLYGNSIGNFGTLNLFTGKTTAILTNQPGLYGLAYDPFSGDLIATGNDLITQITTSGKIISQLNLNYLNKIGTNIGWQLANVDPVGNGQLFVVSHGSQSGYMQYVNYASTGLVGDYNYTSTKYLGFGLDSTAALTIPTTNGGGGTPSAVPEPSTVLLFLTGLAGIGLFGFTQRRSVSYV</sequence>
<dbReference type="PATRIC" id="fig|1789004.3.peg.1622"/>
<evidence type="ECO:0000259" key="2">
    <source>
        <dbReference type="Pfam" id="PF07589"/>
    </source>
</evidence>
<dbReference type="Proteomes" id="UP000075653">
    <property type="component" value="Unassembled WGS sequence"/>
</dbReference>
<gene>
    <name evidence="3" type="ORF">FEMY_15910</name>
</gene>
<dbReference type="InterPro" id="IPR013424">
    <property type="entry name" value="Ice-binding_C"/>
</dbReference>
<keyword evidence="1" id="KW-1133">Transmembrane helix</keyword>
<dbReference type="SUPFAM" id="SSF101898">
    <property type="entry name" value="NHL repeat"/>
    <property type="match status" value="1"/>
</dbReference>
<dbReference type="RefSeq" id="WP_062188185.1">
    <property type="nucleotide sequence ID" value="NZ_LRRD01000033.1"/>
</dbReference>
<evidence type="ECO:0000256" key="1">
    <source>
        <dbReference type="SAM" id="Phobius"/>
    </source>
</evidence>
<accession>A0A149VY97</accession>
<protein>
    <submittedName>
        <fullName evidence="3">PEP-CTERM motif protein</fullName>
    </submittedName>
</protein>
<keyword evidence="4" id="KW-1185">Reference proteome</keyword>
<dbReference type="NCBIfam" id="TIGR02595">
    <property type="entry name" value="PEP_CTERM"/>
    <property type="match status" value="1"/>
</dbReference>